<name>A0AAE9A1M0_CAEBR</name>
<reference evidence="1 2" key="1">
    <citation type="submission" date="2022-02" db="EMBL/GenBank/DDBJ databases">
        <title>Chromosome-level reference genomes for two strains of Caenorhabditis briggsae: an improved platform for comparative genomics.</title>
        <authorList>
            <person name="Stevens L."/>
            <person name="Andersen E.C."/>
        </authorList>
    </citation>
    <scope>NUCLEOTIDE SEQUENCE [LARGE SCALE GENOMIC DNA]</scope>
    <source>
        <strain evidence="1">QX1410_ONT</strain>
        <tissue evidence="1">Whole-organism</tissue>
    </source>
</reference>
<protein>
    <submittedName>
        <fullName evidence="1">Uncharacterized protein</fullName>
    </submittedName>
</protein>
<evidence type="ECO:0000313" key="2">
    <source>
        <dbReference type="Proteomes" id="UP000827892"/>
    </source>
</evidence>
<evidence type="ECO:0000313" key="1">
    <source>
        <dbReference type="EMBL" id="ULT91174.1"/>
    </source>
</evidence>
<organism evidence="1 2">
    <name type="scientific">Caenorhabditis briggsae</name>
    <dbReference type="NCBI Taxonomy" id="6238"/>
    <lineage>
        <taxon>Eukaryota</taxon>
        <taxon>Metazoa</taxon>
        <taxon>Ecdysozoa</taxon>
        <taxon>Nematoda</taxon>
        <taxon>Chromadorea</taxon>
        <taxon>Rhabditida</taxon>
        <taxon>Rhabditina</taxon>
        <taxon>Rhabditomorpha</taxon>
        <taxon>Rhabditoidea</taxon>
        <taxon>Rhabditidae</taxon>
        <taxon>Peloderinae</taxon>
        <taxon>Caenorhabditis</taxon>
    </lineage>
</organism>
<dbReference type="Proteomes" id="UP000827892">
    <property type="component" value="Chromosome V"/>
</dbReference>
<proteinExistence type="predicted"/>
<dbReference type="AlphaFoldDB" id="A0AAE9A1M0"/>
<gene>
    <name evidence="1" type="ORF">L3Y34_009054</name>
</gene>
<dbReference type="EMBL" id="CP090895">
    <property type="protein sequence ID" value="ULT91174.1"/>
    <property type="molecule type" value="Genomic_DNA"/>
</dbReference>
<accession>A0AAE9A1M0</accession>
<sequence>MDSAALEDPAQTVRWVLDLVDRVVNQDSVDKMDKVDNLNQVNLVNMVSMVKVDLVDLAQAVKWDQNLEDMAQTIREHLVKQECLDKVSDSVDRKVLLQTVDSVKMDSMEDK</sequence>